<dbReference type="PRINTS" id="PR00164">
    <property type="entry name" value="ABC2TRNSPORT"/>
</dbReference>
<keyword evidence="5 6" id="KW-0472">Membrane</keyword>
<keyword evidence="4 6" id="KW-1133">Transmembrane helix</keyword>
<proteinExistence type="inferred from homology"/>
<reference evidence="8" key="1">
    <citation type="submission" date="2022-08" db="EMBL/GenBank/DDBJ databases">
        <title>Genomic Encyclopedia of Type Strains, Phase III (KMG-III): the genomes of soil and plant-associated and newly described type strains.</title>
        <authorList>
            <person name="Whitman W."/>
        </authorList>
    </citation>
    <scope>NUCLEOTIDE SEQUENCE</scope>
    <source>
        <strain evidence="8">HMT 1</strain>
    </source>
</reference>
<feature type="transmembrane region" description="Helical" evidence="6">
    <location>
        <begin position="58"/>
        <end position="80"/>
    </location>
</feature>
<sequence>MIARATRAIIGRELTRMLRQRGRLLSAMIRPLIWLLVIGGGVGAMLEQHGSGDYQQFLVPGLLCMVLLFGAMLASLSLVYDKESGVMRMLVIAPFSHYWIILARTVSAAIAGLVQVLLLLAILAILGYLSLPIQFALLALGLVLTALLCAAFGMLIAVFSKSLDNFAVIMNFIIFPVFFLSGALYPLEHLPLWLKSITLINPFTYGVDLLKHALISNEAGALAPEFSIVQGIFIQIGCIIAALFVACLRFTQAPVMESLASILSCRRQ</sequence>
<evidence type="ECO:0000313" key="8">
    <source>
        <dbReference type="EMBL" id="MCS3902540.1"/>
    </source>
</evidence>
<keyword evidence="6" id="KW-1003">Cell membrane</keyword>
<dbReference type="RefSeq" id="WP_259054084.1">
    <property type="nucleotide sequence ID" value="NZ_JANUCT010000003.1"/>
</dbReference>
<evidence type="ECO:0000256" key="5">
    <source>
        <dbReference type="ARBA" id="ARBA00023136"/>
    </source>
</evidence>
<feature type="transmembrane region" description="Helical" evidence="6">
    <location>
        <begin position="24"/>
        <end position="46"/>
    </location>
</feature>
<dbReference type="PROSITE" id="PS51012">
    <property type="entry name" value="ABC_TM2"/>
    <property type="match status" value="1"/>
</dbReference>
<comment type="similarity">
    <text evidence="2 6">Belongs to the ABC-2 integral membrane protein family.</text>
</comment>
<evidence type="ECO:0000256" key="3">
    <source>
        <dbReference type="ARBA" id="ARBA00022692"/>
    </source>
</evidence>
<accession>A0AAE3HIJ8</accession>
<dbReference type="InterPro" id="IPR047817">
    <property type="entry name" value="ABC2_TM_bact-type"/>
</dbReference>
<dbReference type="GO" id="GO:0140359">
    <property type="term" value="F:ABC-type transporter activity"/>
    <property type="evidence" value="ECO:0007669"/>
    <property type="project" value="InterPro"/>
</dbReference>
<evidence type="ECO:0000313" key="9">
    <source>
        <dbReference type="Proteomes" id="UP001204445"/>
    </source>
</evidence>
<keyword evidence="6" id="KW-0813">Transport</keyword>
<dbReference type="InterPro" id="IPR000412">
    <property type="entry name" value="ABC_2_transport"/>
</dbReference>
<dbReference type="AlphaFoldDB" id="A0AAE3HIJ8"/>
<dbReference type="EMBL" id="JANUCT010000003">
    <property type="protein sequence ID" value="MCS3902540.1"/>
    <property type="molecule type" value="Genomic_DNA"/>
</dbReference>
<feature type="domain" description="ABC transmembrane type-2" evidence="7">
    <location>
        <begin position="22"/>
        <end position="253"/>
    </location>
</feature>
<dbReference type="PANTHER" id="PTHR43229:SF2">
    <property type="entry name" value="NODULATION PROTEIN J"/>
    <property type="match status" value="1"/>
</dbReference>
<dbReference type="InterPro" id="IPR051784">
    <property type="entry name" value="Nod_factor_ABC_transporter"/>
</dbReference>
<protein>
    <recommendedName>
        <fullName evidence="6">Transport permease protein</fullName>
    </recommendedName>
</protein>
<feature type="transmembrane region" description="Helical" evidence="6">
    <location>
        <begin position="232"/>
        <end position="251"/>
    </location>
</feature>
<keyword evidence="9" id="KW-1185">Reference proteome</keyword>
<dbReference type="PIRSF" id="PIRSF006648">
    <property type="entry name" value="DrrB"/>
    <property type="match status" value="1"/>
</dbReference>
<dbReference type="InterPro" id="IPR013525">
    <property type="entry name" value="ABC2_TM"/>
</dbReference>
<gene>
    <name evidence="8" type="ORF">J2T55_000544</name>
</gene>
<evidence type="ECO:0000256" key="4">
    <source>
        <dbReference type="ARBA" id="ARBA00022989"/>
    </source>
</evidence>
<keyword evidence="3 6" id="KW-0812">Transmembrane</keyword>
<evidence type="ECO:0000259" key="7">
    <source>
        <dbReference type="PROSITE" id="PS51012"/>
    </source>
</evidence>
<name>A0AAE3HIJ8_9GAMM</name>
<comment type="subcellular location">
    <subcellularLocation>
        <location evidence="6">Cell inner membrane</location>
        <topology evidence="6">Multi-pass membrane protein</topology>
    </subcellularLocation>
    <subcellularLocation>
        <location evidence="1">Membrane</location>
        <topology evidence="1">Multi-pass membrane protein</topology>
    </subcellularLocation>
</comment>
<dbReference type="Pfam" id="PF01061">
    <property type="entry name" value="ABC2_membrane"/>
    <property type="match status" value="1"/>
</dbReference>
<evidence type="ECO:0000256" key="1">
    <source>
        <dbReference type="ARBA" id="ARBA00004141"/>
    </source>
</evidence>
<evidence type="ECO:0000256" key="2">
    <source>
        <dbReference type="ARBA" id="ARBA00007783"/>
    </source>
</evidence>
<comment type="caution">
    <text evidence="8">The sequence shown here is derived from an EMBL/GenBank/DDBJ whole genome shotgun (WGS) entry which is preliminary data.</text>
</comment>
<organism evidence="8 9">
    <name type="scientific">Methylohalomonas lacus</name>
    <dbReference type="NCBI Taxonomy" id="398773"/>
    <lineage>
        <taxon>Bacteria</taxon>
        <taxon>Pseudomonadati</taxon>
        <taxon>Pseudomonadota</taxon>
        <taxon>Gammaproteobacteria</taxon>
        <taxon>Methylohalomonadales</taxon>
        <taxon>Methylohalomonadaceae</taxon>
        <taxon>Methylohalomonas</taxon>
    </lineage>
</organism>
<evidence type="ECO:0000256" key="6">
    <source>
        <dbReference type="RuleBase" id="RU361157"/>
    </source>
</evidence>
<dbReference type="PANTHER" id="PTHR43229">
    <property type="entry name" value="NODULATION PROTEIN J"/>
    <property type="match status" value="1"/>
</dbReference>
<feature type="transmembrane region" description="Helical" evidence="6">
    <location>
        <begin position="101"/>
        <end position="129"/>
    </location>
</feature>
<dbReference type="GO" id="GO:0043190">
    <property type="term" value="C:ATP-binding cassette (ABC) transporter complex"/>
    <property type="evidence" value="ECO:0007669"/>
    <property type="project" value="InterPro"/>
</dbReference>
<feature type="transmembrane region" description="Helical" evidence="6">
    <location>
        <begin position="166"/>
        <end position="185"/>
    </location>
</feature>
<feature type="transmembrane region" description="Helical" evidence="6">
    <location>
        <begin position="135"/>
        <end position="159"/>
    </location>
</feature>
<dbReference type="Proteomes" id="UP001204445">
    <property type="component" value="Unassembled WGS sequence"/>
</dbReference>